<sequence length="1373" mass="155907">MKLTNLEDSYQLSPLQEGMLFNSLIAQQSGVDIEQVICLVQEKLDVNIFQRAWLKVVERHAILRSSFDWSNENEPLQLVHKQVILSLEEQDWSSLSDTEQKHKLRTYLQSDRTLGFQLNTAPLMRLGLFQLSESVYQFVWTFHHALLDGRSLLIILKEVFTFYQAFYQREDLEILQPHPYKNHIQWLQQQDWSKNASFWQQLLKGFTAPTPLLLDQNPHKKSGLGEQEIRLSAKNTRILEDLAQQHQLTLNTLIQAAWAILLSRYSGESDVVFGATRACRYSSVSGSESMVGQLTNTLPIRVKISGEIPVLPWLQELRLQWLTLRKYEHTPLVKIQSWSNVPGGSSLFNSLVVFENYELNQALYSHDQKWQNWEVQLEEQTNYPLTLVGYAGTELLLKIKYDQRSFNDDKILRMLGHLQTLLSSIATNPHQTLGELPLLTADEQHQMLIEWNHTAADFNQQICIHQLFESQVEKTPEAVAVVFDQEQLTYQELNFQANQLAHQLKELGVKPGVLVAVYLERSLEMISAVLGILKAGGAYVPLEPSFPQARIQLLLSSLQINCLVTQTKLLPNIQELETQIPGLQHLICLDKCAAKQWGNQQIWNRSYLDKLPKENLNTSVNSDDIAYIIFTSGSTGTPKGVVVRHQPVINLISWVNKTFNVNSSDRILFITSLCFDLSVYDIFGLLAAGGSIRVVSNQDVRDPGSLLNIICHEPITFWDSAPPALQQLTSLLPTVKSSNCHPLLRLVFMSGDWIPVTLPDLLKTTFPEVEVISLGGATEATVWSNYYPIGKVEAHWKSIPYGQPIQNAQYYILDSYLNPCPIGVAGDLYIGGVCLASGYLNQPELTAQKFIPNPFSKNPESRLYKTGDLARYFPDGNIEFLGRIDHQVKIRGFRIELGEIESVLAQHPGVEETVVIAREDEPGYKRLVAYIVLNQQYAPKNINELRQFLQNKLPEYMIPCTLIPINYIPLTANGKVNRSALPIPDQTRPNLEKAFIAPSNAIEFQLTEIWKQVLGINSIGVKDNFFELGGHSLLAVKLFTQIEQKLGKKLPLATLFHSPTIEELANILSQENDPVSWSSLVAIQSVRSSKPPLFLVHALGGNIIGYQTLVRYLDSEQPIYGLQAQGLDGKQPPHTRVEDMAAHYIQEIRTVQPHGPYLLAGFSSGGIVAFEMGQQLVAQGEQVALLAMFDTYNPRLYIENPSLSHTMYAYGRTLLQLSLRAKWYYFLAKMDWLRSLLTGNPHSKYDLWNNYTFSEDSNPDNMEFIETLKRATMADYVPQAYPGRVTLFTTKEMLRWCRYETDRGWKHLAQKGLDIYDVPGTHLGMLDEPNVQVLAEKLQVCLEQAQENYWEENAIILSNRMIKTHSAGEVVNR</sequence>
<dbReference type="InterPro" id="IPR036736">
    <property type="entry name" value="ACP-like_sf"/>
</dbReference>
<dbReference type="GO" id="GO:0005737">
    <property type="term" value="C:cytoplasm"/>
    <property type="evidence" value="ECO:0007669"/>
    <property type="project" value="TreeGrafter"/>
</dbReference>
<dbReference type="FunFam" id="1.10.1200.10:FF:000005">
    <property type="entry name" value="Nonribosomal peptide synthetase 1"/>
    <property type="match status" value="1"/>
</dbReference>
<dbReference type="OrthoDB" id="9757538at2"/>
<dbReference type="GO" id="GO:0003824">
    <property type="term" value="F:catalytic activity"/>
    <property type="evidence" value="ECO:0007669"/>
    <property type="project" value="InterPro"/>
</dbReference>
<evidence type="ECO:0000313" key="6">
    <source>
        <dbReference type="EMBL" id="RUS93725.1"/>
    </source>
</evidence>
<evidence type="ECO:0000256" key="2">
    <source>
        <dbReference type="ARBA" id="ARBA00006432"/>
    </source>
</evidence>
<dbReference type="Gene3D" id="3.30.559.30">
    <property type="entry name" value="Nonribosomal peptide synthetase, condensation domain"/>
    <property type="match status" value="1"/>
</dbReference>
<evidence type="ECO:0000256" key="4">
    <source>
        <dbReference type="ARBA" id="ARBA00022553"/>
    </source>
</evidence>
<dbReference type="InterPro" id="IPR001031">
    <property type="entry name" value="Thioesterase"/>
</dbReference>
<dbReference type="SUPFAM" id="SSF52777">
    <property type="entry name" value="CoA-dependent acyltransferases"/>
    <property type="match status" value="2"/>
</dbReference>
<dbReference type="Gene3D" id="3.30.300.30">
    <property type="match status" value="1"/>
</dbReference>
<dbReference type="RefSeq" id="WP_127056048.1">
    <property type="nucleotide sequence ID" value="NZ_RSCM01000017.1"/>
</dbReference>
<dbReference type="InterPro" id="IPR001242">
    <property type="entry name" value="Condensation_dom"/>
</dbReference>
<dbReference type="GO" id="GO:0044550">
    <property type="term" value="P:secondary metabolite biosynthetic process"/>
    <property type="evidence" value="ECO:0007669"/>
    <property type="project" value="UniProtKB-ARBA"/>
</dbReference>
<dbReference type="SUPFAM" id="SSF47336">
    <property type="entry name" value="ACP-like"/>
    <property type="match status" value="1"/>
</dbReference>
<protein>
    <recommendedName>
        <fullName evidence="5">Carrier domain-containing protein</fullName>
    </recommendedName>
</protein>
<dbReference type="Pfam" id="PF00501">
    <property type="entry name" value="AMP-binding"/>
    <property type="match status" value="1"/>
</dbReference>
<keyword evidence="4" id="KW-0597">Phosphoprotein</keyword>
<dbReference type="CDD" id="cd19543">
    <property type="entry name" value="DCL_NRPS"/>
    <property type="match status" value="1"/>
</dbReference>
<comment type="cofactor">
    <cofactor evidence="1">
        <name>pantetheine 4'-phosphate</name>
        <dbReference type="ChEBI" id="CHEBI:47942"/>
    </cofactor>
</comment>
<gene>
    <name evidence="6" type="ORF">DSM107003_42260</name>
</gene>
<dbReference type="Gene3D" id="3.30.559.10">
    <property type="entry name" value="Chloramphenicol acetyltransferase-like domain"/>
    <property type="match status" value="1"/>
</dbReference>
<organism evidence="6 7">
    <name type="scientific">Trichormus variabilis SAG 1403-4b</name>
    <dbReference type="NCBI Taxonomy" id="447716"/>
    <lineage>
        <taxon>Bacteria</taxon>
        <taxon>Bacillati</taxon>
        <taxon>Cyanobacteriota</taxon>
        <taxon>Cyanophyceae</taxon>
        <taxon>Nostocales</taxon>
        <taxon>Nostocaceae</taxon>
        <taxon>Trichormus</taxon>
    </lineage>
</organism>
<dbReference type="Pfam" id="PF00975">
    <property type="entry name" value="Thioesterase"/>
    <property type="match status" value="1"/>
</dbReference>
<evidence type="ECO:0000313" key="7">
    <source>
        <dbReference type="Proteomes" id="UP000276103"/>
    </source>
</evidence>
<evidence type="ECO:0000256" key="3">
    <source>
        <dbReference type="ARBA" id="ARBA00022450"/>
    </source>
</evidence>
<dbReference type="CDD" id="cd05930">
    <property type="entry name" value="A_NRPS"/>
    <property type="match status" value="1"/>
</dbReference>
<dbReference type="Proteomes" id="UP000276103">
    <property type="component" value="Unassembled WGS sequence"/>
</dbReference>
<evidence type="ECO:0000259" key="5">
    <source>
        <dbReference type="PROSITE" id="PS50075"/>
    </source>
</evidence>
<dbReference type="FunFam" id="3.30.300.30:FF:000010">
    <property type="entry name" value="Enterobactin synthetase component F"/>
    <property type="match status" value="1"/>
</dbReference>
<dbReference type="InterPro" id="IPR025110">
    <property type="entry name" value="AMP-bd_C"/>
</dbReference>
<reference evidence="6 7" key="1">
    <citation type="journal article" date="2019" name="Genome Biol. Evol.">
        <title>Day and night: Metabolic profiles and evolutionary relationships of six axenic non-marine cyanobacteria.</title>
        <authorList>
            <person name="Will S.E."/>
            <person name="Henke P."/>
            <person name="Boedeker C."/>
            <person name="Huang S."/>
            <person name="Brinkmann H."/>
            <person name="Rohde M."/>
            <person name="Jarek M."/>
            <person name="Friedl T."/>
            <person name="Seufert S."/>
            <person name="Schumacher M."/>
            <person name="Overmann J."/>
            <person name="Neumann-Schaal M."/>
            <person name="Petersen J."/>
        </authorList>
    </citation>
    <scope>NUCLEOTIDE SEQUENCE [LARGE SCALE GENOMIC DNA]</scope>
    <source>
        <strain evidence="6 7">SAG 1403-4b</strain>
    </source>
</reference>
<feature type="domain" description="Carrier" evidence="5">
    <location>
        <begin position="997"/>
        <end position="1072"/>
    </location>
</feature>
<dbReference type="FunFam" id="2.30.38.10:FF:000001">
    <property type="entry name" value="Non-ribosomal peptide synthetase PvdI"/>
    <property type="match status" value="1"/>
</dbReference>
<dbReference type="Gene3D" id="1.10.1200.10">
    <property type="entry name" value="ACP-like"/>
    <property type="match status" value="1"/>
</dbReference>
<dbReference type="InterPro" id="IPR020845">
    <property type="entry name" value="AMP-binding_CS"/>
</dbReference>
<dbReference type="GO" id="GO:0043041">
    <property type="term" value="P:amino acid activation for nonribosomal peptide biosynthetic process"/>
    <property type="evidence" value="ECO:0007669"/>
    <property type="project" value="TreeGrafter"/>
</dbReference>
<dbReference type="GO" id="GO:0008610">
    <property type="term" value="P:lipid biosynthetic process"/>
    <property type="evidence" value="ECO:0007669"/>
    <property type="project" value="UniProtKB-ARBA"/>
</dbReference>
<dbReference type="Gene3D" id="3.40.50.1820">
    <property type="entry name" value="alpha/beta hydrolase"/>
    <property type="match status" value="1"/>
</dbReference>
<dbReference type="EMBL" id="RSCM01000017">
    <property type="protein sequence ID" value="RUS93725.1"/>
    <property type="molecule type" value="Genomic_DNA"/>
</dbReference>
<dbReference type="InterPro" id="IPR000873">
    <property type="entry name" value="AMP-dep_synth/lig_dom"/>
</dbReference>
<dbReference type="InterPro" id="IPR023213">
    <property type="entry name" value="CAT-like_dom_sf"/>
</dbReference>
<dbReference type="InterPro" id="IPR009081">
    <property type="entry name" value="PP-bd_ACP"/>
</dbReference>
<dbReference type="GO" id="GO:0031177">
    <property type="term" value="F:phosphopantetheine binding"/>
    <property type="evidence" value="ECO:0007669"/>
    <property type="project" value="InterPro"/>
</dbReference>
<dbReference type="SUPFAM" id="SSF53474">
    <property type="entry name" value="alpha/beta-Hydrolases"/>
    <property type="match status" value="1"/>
</dbReference>
<dbReference type="InterPro" id="IPR029058">
    <property type="entry name" value="AB_hydrolase_fold"/>
</dbReference>
<dbReference type="PANTHER" id="PTHR45527:SF1">
    <property type="entry name" value="FATTY ACID SYNTHASE"/>
    <property type="match status" value="1"/>
</dbReference>
<proteinExistence type="inferred from homology"/>
<dbReference type="Pfam" id="PF13193">
    <property type="entry name" value="AMP-binding_C"/>
    <property type="match status" value="1"/>
</dbReference>
<dbReference type="SUPFAM" id="SSF56801">
    <property type="entry name" value="Acetyl-CoA synthetase-like"/>
    <property type="match status" value="1"/>
</dbReference>
<comment type="caution">
    <text evidence="6">The sequence shown here is derived from an EMBL/GenBank/DDBJ whole genome shotgun (WGS) entry which is preliminary data.</text>
</comment>
<dbReference type="InterPro" id="IPR020806">
    <property type="entry name" value="PKS_PP-bd"/>
</dbReference>
<evidence type="ECO:0000256" key="1">
    <source>
        <dbReference type="ARBA" id="ARBA00001957"/>
    </source>
</evidence>
<name>A0A3S1BRP9_ANAVA</name>
<dbReference type="InterPro" id="IPR010071">
    <property type="entry name" value="AA_adenyl_dom"/>
</dbReference>
<dbReference type="Gene3D" id="2.30.38.10">
    <property type="entry name" value="Luciferase, Domain 3"/>
    <property type="match status" value="1"/>
</dbReference>
<dbReference type="Pfam" id="PF00668">
    <property type="entry name" value="Condensation"/>
    <property type="match status" value="1"/>
</dbReference>
<dbReference type="Gene3D" id="3.40.50.980">
    <property type="match status" value="2"/>
</dbReference>
<dbReference type="InterPro" id="IPR045851">
    <property type="entry name" value="AMP-bd_C_sf"/>
</dbReference>
<dbReference type="PROSITE" id="PS50075">
    <property type="entry name" value="CARRIER"/>
    <property type="match status" value="1"/>
</dbReference>
<dbReference type="FunFam" id="3.40.50.12780:FF:000012">
    <property type="entry name" value="Non-ribosomal peptide synthetase"/>
    <property type="match status" value="1"/>
</dbReference>
<accession>A0A3S1BRP9</accession>
<dbReference type="Pfam" id="PF00550">
    <property type="entry name" value="PP-binding"/>
    <property type="match status" value="1"/>
</dbReference>
<keyword evidence="7" id="KW-1185">Reference proteome</keyword>
<comment type="similarity">
    <text evidence="2">Belongs to the ATP-dependent AMP-binding enzyme family.</text>
</comment>
<dbReference type="SMART" id="SM00823">
    <property type="entry name" value="PKS_PP"/>
    <property type="match status" value="1"/>
</dbReference>
<keyword evidence="3" id="KW-0596">Phosphopantetheine</keyword>
<dbReference type="NCBIfam" id="TIGR01733">
    <property type="entry name" value="AA-adenyl-dom"/>
    <property type="match status" value="1"/>
</dbReference>
<dbReference type="PROSITE" id="PS00455">
    <property type="entry name" value="AMP_BINDING"/>
    <property type="match status" value="1"/>
</dbReference>
<dbReference type="PANTHER" id="PTHR45527">
    <property type="entry name" value="NONRIBOSOMAL PEPTIDE SYNTHETASE"/>
    <property type="match status" value="1"/>
</dbReference>
<dbReference type="FunFam" id="3.40.50.980:FF:000001">
    <property type="entry name" value="Non-ribosomal peptide synthetase"/>
    <property type="match status" value="1"/>
</dbReference>